<evidence type="ECO:0000256" key="6">
    <source>
        <dbReference type="ARBA" id="ARBA00049477"/>
    </source>
</evidence>
<dbReference type="Gene3D" id="3.40.50.12760">
    <property type="match status" value="1"/>
</dbReference>
<evidence type="ECO:0000256" key="2">
    <source>
        <dbReference type="ARBA" id="ARBA00021134"/>
    </source>
</evidence>
<feature type="compositionally biased region" description="Polar residues" evidence="9">
    <location>
        <begin position="142"/>
        <end position="173"/>
    </location>
</feature>
<gene>
    <name evidence="11" type="ORF">V9T40_001357</name>
</gene>
<feature type="compositionally biased region" description="Polar residues" evidence="9">
    <location>
        <begin position="840"/>
        <end position="852"/>
    </location>
</feature>
<keyword evidence="3 7" id="KW-0489">Methyltransferase</keyword>
<evidence type="ECO:0000313" key="11">
    <source>
        <dbReference type="EMBL" id="KAK7580728.1"/>
    </source>
</evidence>
<feature type="compositionally biased region" description="Acidic residues" evidence="9">
    <location>
        <begin position="60"/>
        <end position="69"/>
    </location>
</feature>
<protein>
    <recommendedName>
        <fullName evidence="2">Cap-specific mRNA (nucleoside-2'-O-)-methyltransferase 2</fullName>
        <ecNumber evidence="1">2.1.1.296</ecNumber>
    </recommendedName>
</protein>
<feature type="active site" description="Proton acceptor" evidence="7">
    <location>
        <position position="1188"/>
    </location>
</feature>
<feature type="region of interest" description="Disordered" evidence="9">
    <location>
        <begin position="45"/>
        <end position="70"/>
    </location>
</feature>
<sequence length="1609" mass="183203">MTETNFLTTRLRRLQAETRKVYEVSGREKEDEQKILAAAVVYAEDQTTHHSSGYQSNDSAPEEPNEDNQSDFVCAQVGDNLRTMRLDDDDRPWYEEVEEYLSTEQASHHDDSPIVCNGHNASAASDWSQENARNVPLENRNDVAQPTGVSQLSRPSRQSQAPENQTPAEETDACSWQAQPLRSPRAHLHHEYRLFDQHTSPTTVVIHDQDHNTTHHFDHGRWQKPPAAAQARQCSFQDRRQFDDQPINAPMWPAPSVPPKYLSDEQQRWAQSVVKHLDEQQKTPSTEPAASHLYERQQFAQPVQPHEQQQYVHLASQAPLEQYSDGHGRPSQVHRDSPFETQSDHPRWLNANPAAVEFWAGSEDSLPQQLFSVAAALSQSLNSESPYNSTHDHLASSSPQQSVGYDNVTPAYVTSPQSQNRVLKTVEPCASSEAPETYRITNNANIESASFENPVLYVKSQHPHQVHYVLVDQPPSLSEVDVSKPPPPLPSILNNSSPANTVSNSANTTNVSYVHQTHATHPLQPSSSIDPQAVYNELPTLQQSPPLASANLHRQATQPVAKLPHYSSNPLYPQLPSEMLHDDTPQSDAHRRANALYPPRNVEILPSNASQFDVRNGIAQPSSYSHETLYADTLQADANYCDTPLPPSPPHGATPDMLYSEVGAQQQMMRGSSYVQPSPYGSETLVLHRPVRTSSPKFSPTYDWEVDDAAQPPFNPAFETTIDDFRRTAPITVPAAHSPLLHADSPVKPSQSPPTAPSRPSLQSACPTKVRSASKAISSPAAPENAQTTPADRQFPGLRKDNQRWPNSRNSNQSALATPTNPPNSARRESKRNSNSRNSLQNAQSTPANSPNDMRWNAQRGSNSRNSNDGSYSTPQDGRSQQRHSSSGGRFSSDNGGSGSGNRSMKRPSYTPEEEHRLSVSLMDSYGCPLDELLERCFSKCELLTASCTLRSTRHDSRGGDMFTSPLWSTEACAELAQLKDRLNEVKERLSSYDLNDWHRHTRTTNPADMVMRRLRSDVKVEFLTQAWCKFYELVYSFNLLPRDARNNGELRTIHLCEAPGAFVASLNHYLRLNHPELNWRWKANSLNPYYEGNHLSAMINDDRFMLQTIENWDFGPDMTGDIMHPGYPDHLRQVWGGGQLTHLVTADGSFDCQDKPEEQEKLVSWLHLKEALTAIRVLRKGGHFVIKMFTFFECESVCLLFLLQCVFQSVDVMKPATSKEGNSEVYVVCREFKDEPCFEPFIRRLLSIDQETYSKFAMFPFERIPRPFMRSVLECANKFANYQIQVIERNINLYRHQRYDEFRRHFEFAQEKLFEKYVQAYDVRQIPLNETVVRMPTRRSDRLFVSPKVIEQRERKQGSHEDQLKRSSLGKRDLVKVVTNELAAFPQHQLLSKVSTVPKVELVSQDFQIRCGKPIHTITSSQFCHGMLIRVRNELMNTIDHKQYYIASSEMEKSVDMENNPERYPNLCDFAKPMMLMKTYNDTQRQIYRMLFDRLASLEKHEHLTLFCFPLLTQFNISVLCILNQIFKETKFEPPNILYLCDRDTKNFELWMPKLQEIFRTYTPETAVISFLPIRKITGSNNPFYSWVIEANNSQIIREMNLFSSYHS</sequence>
<feature type="region of interest" description="Disordered" evidence="9">
    <location>
        <begin position="101"/>
        <end position="173"/>
    </location>
</feature>
<feature type="domain" description="Adrift-type SAM-dependent 2'-O-MTase" evidence="10">
    <location>
        <begin position="1022"/>
        <end position="1235"/>
    </location>
</feature>
<dbReference type="GO" id="GO:0004483">
    <property type="term" value="F:methyltransferase cap1 activity"/>
    <property type="evidence" value="ECO:0007669"/>
    <property type="project" value="UniProtKB-ARBA"/>
</dbReference>
<reference evidence="11 12" key="1">
    <citation type="submission" date="2024-03" db="EMBL/GenBank/DDBJ databases">
        <title>Adaptation during the transition from Ophiocordyceps entomopathogen to insect associate is accompanied by gene loss and intensified selection.</title>
        <authorList>
            <person name="Ward C.M."/>
            <person name="Onetto C.A."/>
            <person name="Borneman A.R."/>
        </authorList>
    </citation>
    <scope>NUCLEOTIDE SEQUENCE [LARGE SCALE GENOMIC DNA]</scope>
    <source>
        <strain evidence="11">AWRI1</strain>
        <tissue evidence="11">Single Adult Female</tissue>
    </source>
</reference>
<dbReference type="PROSITE" id="PS51614">
    <property type="entry name" value="SAM_MT_ADRIFT"/>
    <property type="match status" value="1"/>
</dbReference>
<feature type="compositionally biased region" description="Low complexity" evidence="9">
    <location>
        <begin position="860"/>
        <end position="895"/>
    </location>
</feature>
<dbReference type="SUPFAM" id="SSF53335">
    <property type="entry name" value="S-adenosyl-L-methionine-dependent methyltransferases"/>
    <property type="match status" value="1"/>
</dbReference>
<evidence type="ECO:0000313" key="12">
    <source>
        <dbReference type="Proteomes" id="UP001367676"/>
    </source>
</evidence>
<dbReference type="GO" id="GO:0120550">
    <property type="term" value="F:methyltransferase cap2 activity"/>
    <property type="evidence" value="ECO:0007669"/>
    <property type="project" value="UniProtKB-EC"/>
</dbReference>
<proteinExistence type="predicted"/>
<evidence type="ECO:0000256" key="3">
    <source>
        <dbReference type="ARBA" id="ARBA00022603"/>
    </source>
</evidence>
<feature type="compositionally biased region" description="Basic and acidic residues" evidence="9">
    <location>
        <begin position="324"/>
        <end position="344"/>
    </location>
</feature>
<evidence type="ECO:0000256" key="9">
    <source>
        <dbReference type="SAM" id="MobiDB-lite"/>
    </source>
</evidence>
<evidence type="ECO:0000259" key="10">
    <source>
        <dbReference type="PROSITE" id="PS51614"/>
    </source>
</evidence>
<feature type="coiled-coil region" evidence="8">
    <location>
        <begin position="969"/>
        <end position="996"/>
    </location>
</feature>
<feature type="compositionally biased region" description="Low complexity" evidence="9">
    <location>
        <begin position="773"/>
        <end position="783"/>
    </location>
</feature>
<dbReference type="InterPro" id="IPR002877">
    <property type="entry name" value="RNA_MeTrfase_FtsJ_dom"/>
</dbReference>
<dbReference type="PANTHER" id="PTHR16121:SF2">
    <property type="entry name" value="CAP-SPECIFIC MRNA (NUCLEOSIDE-2'-O-)-METHYLTRANSFERASE 2"/>
    <property type="match status" value="1"/>
</dbReference>
<dbReference type="GO" id="GO:0032259">
    <property type="term" value="P:methylation"/>
    <property type="evidence" value="ECO:0007669"/>
    <property type="project" value="UniProtKB-KW"/>
</dbReference>
<feature type="region of interest" description="Disordered" evidence="9">
    <location>
        <begin position="740"/>
        <end position="916"/>
    </location>
</feature>
<dbReference type="InterPro" id="IPR025807">
    <property type="entry name" value="Adrift-typ_MeTrfase"/>
</dbReference>
<dbReference type="EMBL" id="JBBCAQ010000034">
    <property type="protein sequence ID" value="KAK7580728.1"/>
    <property type="molecule type" value="Genomic_DNA"/>
</dbReference>
<keyword evidence="8" id="KW-0175">Coiled coil</keyword>
<evidence type="ECO:0000256" key="4">
    <source>
        <dbReference type="ARBA" id="ARBA00022679"/>
    </source>
</evidence>
<dbReference type="Pfam" id="PF01728">
    <property type="entry name" value="FtsJ"/>
    <property type="match status" value="1"/>
</dbReference>
<evidence type="ECO:0000256" key="5">
    <source>
        <dbReference type="ARBA" id="ARBA00022691"/>
    </source>
</evidence>
<dbReference type="InterPro" id="IPR050851">
    <property type="entry name" value="mRNA_Cap_2O-Ribose_MeTrfase"/>
</dbReference>
<accession>A0AAN9TF37</accession>
<dbReference type="GO" id="GO:0006370">
    <property type="term" value="P:7-methylguanosine mRNA capping"/>
    <property type="evidence" value="ECO:0007669"/>
    <property type="project" value="TreeGrafter"/>
</dbReference>
<keyword evidence="12" id="KW-1185">Reference proteome</keyword>
<evidence type="ECO:0000256" key="7">
    <source>
        <dbReference type="PROSITE-ProRule" id="PRU00946"/>
    </source>
</evidence>
<feature type="compositionally biased region" description="Polar residues" evidence="9">
    <location>
        <begin position="119"/>
        <end position="132"/>
    </location>
</feature>
<feature type="binding site" evidence="7">
    <location>
        <position position="1080"/>
    </location>
    <ligand>
        <name>S-adenosyl-L-methionine</name>
        <dbReference type="ChEBI" id="CHEBI:59789"/>
    </ligand>
</feature>
<dbReference type="InterPro" id="IPR029063">
    <property type="entry name" value="SAM-dependent_MTases_sf"/>
</dbReference>
<evidence type="ECO:0000256" key="8">
    <source>
        <dbReference type="SAM" id="Coils"/>
    </source>
</evidence>
<feature type="compositionally biased region" description="Polar residues" evidence="9">
    <location>
        <begin position="804"/>
        <end position="819"/>
    </location>
</feature>
<feature type="binding site" evidence="7">
    <location>
        <position position="1148"/>
    </location>
    <ligand>
        <name>S-adenosyl-L-methionine</name>
        <dbReference type="ChEBI" id="CHEBI:59789"/>
    </ligand>
</feature>
<dbReference type="GO" id="GO:0005737">
    <property type="term" value="C:cytoplasm"/>
    <property type="evidence" value="ECO:0007669"/>
    <property type="project" value="TreeGrafter"/>
</dbReference>
<organism evidence="11 12">
    <name type="scientific">Parthenolecanium corni</name>
    <dbReference type="NCBI Taxonomy" id="536013"/>
    <lineage>
        <taxon>Eukaryota</taxon>
        <taxon>Metazoa</taxon>
        <taxon>Ecdysozoa</taxon>
        <taxon>Arthropoda</taxon>
        <taxon>Hexapoda</taxon>
        <taxon>Insecta</taxon>
        <taxon>Pterygota</taxon>
        <taxon>Neoptera</taxon>
        <taxon>Paraneoptera</taxon>
        <taxon>Hemiptera</taxon>
        <taxon>Sternorrhyncha</taxon>
        <taxon>Coccoidea</taxon>
        <taxon>Coccidae</taxon>
        <taxon>Parthenolecanium</taxon>
    </lineage>
</organism>
<dbReference type="GO" id="GO:0005634">
    <property type="term" value="C:nucleus"/>
    <property type="evidence" value="ECO:0007669"/>
    <property type="project" value="TreeGrafter"/>
</dbReference>
<dbReference type="EC" id="2.1.1.296" evidence="1"/>
<dbReference type="PANTHER" id="PTHR16121">
    <property type="entry name" value="CAP-SPECIFIC MRNA (NUCLEOSIDE-2'-O-)-METHYLTRANSFERASE 1-RELATED"/>
    <property type="match status" value="1"/>
</dbReference>
<feature type="compositionally biased region" description="Polar residues" evidence="9">
    <location>
        <begin position="383"/>
        <end position="404"/>
    </location>
</feature>
<comment type="caution">
    <text evidence="11">The sequence shown here is derived from an EMBL/GenBank/DDBJ whole genome shotgun (WGS) entry which is preliminary data.</text>
</comment>
<keyword evidence="4 7" id="KW-0808">Transferase</keyword>
<comment type="catalytic activity">
    <reaction evidence="6">
        <text>a 5'-end (N(7)-methyl 5'-triphosphoguanosine)-(2'-O-methyl-ribonucleoside)-(ribonucleotide) in mRNA + S-adenosyl-L-methionine = a 5'-end (N(7)-methyl 5'-triphosphoguanosine)-(2'-O-methyl-ribonucleoside)-(2'-O-methyl-ribonucleotide) in mRNA + S-adenosyl-L-homocysteine + H(+)</text>
        <dbReference type="Rhea" id="RHEA:67024"/>
        <dbReference type="Rhea" id="RHEA-COMP:17169"/>
        <dbReference type="Rhea" id="RHEA-COMP:17170"/>
        <dbReference type="ChEBI" id="CHEBI:15378"/>
        <dbReference type="ChEBI" id="CHEBI:57856"/>
        <dbReference type="ChEBI" id="CHEBI:59789"/>
        <dbReference type="ChEBI" id="CHEBI:167612"/>
        <dbReference type="ChEBI" id="CHEBI:167614"/>
        <dbReference type="EC" id="2.1.1.296"/>
    </reaction>
</comment>
<feature type="region of interest" description="Disordered" evidence="9">
    <location>
        <begin position="383"/>
        <end position="419"/>
    </location>
</feature>
<dbReference type="Proteomes" id="UP001367676">
    <property type="component" value="Unassembled WGS sequence"/>
</dbReference>
<feature type="compositionally biased region" description="Polar residues" evidence="9">
    <location>
        <begin position="49"/>
        <end position="59"/>
    </location>
</feature>
<name>A0AAN9TF37_9HEMI</name>
<evidence type="ECO:0000256" key="1">
    <source>
        <dbReference type="ARBA" id="ARBA00012770"/>
    </source>
</evidence>
<keyword evidence="5 7" id="KW-0949">S-adenosyl-L-methionine</keyword>
<feature type="region of interest" description="Disordered" evidence="9">
    <location>
        <begin position="321"/>
        <end position="344"/>
    </location>
</feature>
<feature type="binding site" evidence="7">
    <location>
        <position position="1061"/>
    </location>
    <ligand>
        <name>S-adenosyl-L-methionine</name>
        <dbReference type="ChEBI" id="CHEBI:59789"/>
    </ligand>
</feature>